<dbReference type="InterPro" id="IPR036420">
    <property type="entry name" value="BRCT_dom_sf"/>
</dbReference>
<evidence type="ECO:0000313" key="6">
    <source>
        <dbReference type="Proteomes" id="UP000277671"/>
    </source>
</evidence>
<dbReference type="PANTHER" id="PTHR30231">
    <property type="entry name" value="DNA POLYMERASE III SUBUNIT EPSILON"/>
    <property type="match status" value="1"/>
</dbReference>
<evidence type="ECO:0000259" key="4">
    <source>
        <dbReference type="SMART" id="SM00479"/>
    </source>
</evidence>
<name>A0A495JPY6_9ACTN</name>
<dbReference type="Pfam" id="PF00929">
    <property type="entry name" value="RNase_T"/>
    <property type="match status" value="1"/>
</dbReference>
<dbReference type="GO" id="GO:0005829">
    <property type="term" value="C:cytosol"/>
    <property type="evidence" value="ECO:0007669"/>
    <property type="project" value="TreeGrafter"/>
</dbReference>
<organism evidence="5 6">
    <name type="scientific">Micromonospora pisi</name>
    <dbReference type="NCBI Taxonomy" id="589240"/>
    <lineage>
        <taxon>Bacteria</taxon>
        <taxon>Bacillati</taxon>
        <taxon>Actinomycetota</taxon>
        <taxon>Actinomycetes</taxon>
        <taxon>Micromonosporales</taxon>
        <taxon>Micromonosporaceae</taxon>
        <taxon>Micromonospora</taxon>
    </lineage>
</organism>
<evidence type="ECO:0000256" key="2">
    <source>
        <dbReference type="ARBA" id="ARBA00022801"/>
    </source>
</evidence>
<gene>
    <name evidence="5" type="ORF">BDK92_4817</name>
</gene>
<keyword evidence="1" id="KW-0540">Nuclease</keyword>
<dbReference type="OrthoDB" id="190275at2"/>
<keyword evidence="6" id="KW-1185">Reference proteome</keyword>
<protein>
    <submittedName>
        <fullName evidence="5">DNA polymerase-3 subunit epsilon</fullName>
    </submittedName>
</protein>
<dbReference type="Proteomes" id="UP000277671">
    <property type="component" value="Unassembled WGS sequence"/>
</dbReference>
<feature type="domain" description="Exonuclease" evidence="4">
    <location>
        <begin position="1"/>
        <end position="168"/>
    </location>
</feature>
<evidence type="ECO:0000256" key="3">
    <source>
        <dbReference type="ARBA" id="ARBA00022839"/>
    </source>
</evidence>
<dbReference type="EMBL" id="RBKT01000001">
    <property type="protein sequence ID" value="RKR90444.1"/>
    <property type="molecule type" value="Genomic_DNA"/>
</dbReference>
<dbReference type="SUPFAM" id="SSF52113">
    <property type="entry name" value="BRCT domain"/>
    <property type="match status" value="1"/>
</dbReference>
<dbReference type="SUPFAM" id="SSF53098">
    <property type="entry name" value="Ribonuclease H-like"/>
    <property type="match status" value="1"/>
</dbReference>
<dbReference type="FunFam" id="3.30.420.10:FF:000045">
    <property type="entry name" value="3'-5' exonuclease DinG"/>
    <property type="match status" value="1"/>
</dbReference>
<evidence type="ECO:0000256" key="1">
    <source>
        <dbReference type="ARBA" id="ARBA00022722"/>
    </source>
</evidence>
<sequence length="408" mass="44110">MYAVIDVETTGLNPAMHDRVCEIAVVHVDERGRVTDHWSSLVNPERDLGPQRIHAIRAADVRHAPTFRQLAGEITERLRHRLVVAHNLAFDARFVTAEYARLGATVPIHHADGLCTMRLAPRFLPLASRSLADCCLAAAIPQQQAHSALDDALAAARLLAYYLASAGQPAPWEDAIRLARKQVWPELAPTAAATAMTRGAAAARQVHFLARLVDRLPRVPEPPQADAYLALLDQALLDRYLSAAETDALVETANALRLTRREVVGLHRQYLRALATEAVDDGIVTTEELGDLHEVASLLDLASGEVDGAIAEALSAGPGAPAVAPVPQRFTLSAGDLVVFTGQMDEAREVWEARAFGAGYQVGRSVTKKTALLVAADPDSLSGKARQARKYRIPVVHPAAFLKLVNRT</sequence>
<dbReference type="InterPro" id="IPR012337">
    <property type="entry name" value="RNaseH-like_sf"/>
</dbReference>
<reference evidence="5 6" key="1">
    <citation type="submission" date="2018-10" db="EMBL/GenBank/DDBJ databases">
        <title>Sequencing the genomes of 1000 actinobacteria strains.</title>
        <authorList>
            <person name="Klenk H.-P."/>
        </authorList>
    </citation>
    <scope>NUCLEOTIDE SEQUENCE [LARGE SCALE GENOMIC DNA]</scope>
    <source>
        <strain evidence="5 6">DSM 45175</strain>
    </source>
</reference>
<proteinExistence type="predicted"/>
<keyword evidence="3" id="KW-0269">Exonuclease</keyword>
<dbReference type="GO" id="GO:0003676">
    <property type="term" value="F:nucleic acid binding"/>
    <property type="evidence" value="ECO:0007669"/>
    <property type="project" value="InterPro"/>
</dbReference>
<dbReference type="PANTHER" id="PTHR30231:SF4">
    <property type="entry name" value="PROTEIN NEN2"/>
    <property type="match status" value="1"/>
</dbReference>
<dbReference type="InterPro" id="IPR036397">
    <property type="entry name" value="RNaseH_sf"/>
</dbReference>
<dbReference type="AlphaFoldDB" id="A0A495JPY6"/>
<evidence type="ECO:0000313" key="5">
    <source>
        <dbReference type="EMBL" id="RKR90444.1"/>
    </source>
</evidence>
<dbReference type="GO" id="GO:0008408">
    <property type="term" value="F:3'-5' exonuclease activity"/>
    <property type="evidence" value="ECO:0007669"/>
    <property type="project" value="TreeGrafter"/>
</dbReference>
<dbReference type="SMART" id="SM00479">
    <property type="entry name" value="EXOIII"/>
    <property type="match status" value="1"/>
</dbReference>
<comment type="caution">
    <text evidence="5">The sequence shown here is derived from an EMBL/GenBank/DDBJ whole genome shotgun (WGS) entry which is preliminary data.</text>
</comment>
<dbReference type="Gene3D" id="3.40.50.10190">
    <property type="entry name" value="BRCT domain"/>
    <property type="match status" value="1"/>
</dbReference>
<dbReference type="Gene3D" id="3.30.420.10">
    <property type="entry name" value="Ribonuclease H-like superfamily/Ribonuclease H"/>
    <property type="match status" value="1"/>
</dbReference>
<accession>A0A495JPY6</accession>
<dbReference type="InterPro" id="IPR013520">
    <property type="entry name" value="Ribonucl_H"/>
</dbReference>
<keyword evidence="2" id="KW-0378">Hydrolase</keyword>
<dbReference type="RefSeq" id="WP_121158711.1">
    <property type="nucleotide sequence ID" value="NZ_RBKT01000001.1"/>
</dbReference>
<dbReference type="CDD" id="cd06127">
    <property type="entry name" value="DEDDh"/>
    <property type="match status" value="1"/>
</dbReference>